<dbReference type="OrthoDB" id="10028364at2759"/>
<evidence type="ECO:0000256" key="4">
    <source>
        <dbReference type="ARBA" id="ARBA00023136"/>
    </source>
</evidence>
<sequence length="213" mass="24147">MENEPPSYEETTQNATQNEASGDEKIKVWKFDLSLTFIKSIGGIFNVVLIFFSLLCCIILGAAKRVDCYAAYTSAYGFYNFAFGSCILTYILRYIIYIFNLNTRLLWVFPWLIWNPAVSLFFAVIFFISSIAVVANECGKYYGGYKAAAAFGFITFFIMGAELAYNIYLLRRDHPPTENKVLLFVGVERKPPGNAPVYDQDNTTSDSPEESKY</sequence>
<dbReference type="PROSITE" id="PS51225">
    <property type="entry name" value="MARVEL"/>
    <property type="match status" value="1"/>
</dbReference>
<dbReference type="InterPro" id="IPR008253">
    <property type="entry name" value="Marvel"/>
</dbReference>
<name>A0A8B6H9U6_MYTGA</name>
<evidence type="ECO:0000256" key="2">
    <source>
        <dbReference type="ARBA" id="ARBA00022692"/>
    </source>
</evidence>
<keyword evidence="2 5" id="KW-0812">Transmembrane</keyword>
<comment type="caution">
    <text evidence="9">The sequence shown here is derived from an EMBL/GenBank/DDBJ whole genome shotgun (WGS) entry which is preliminary data.</text>
</comment>
<evidence type="ECO:0000259" key="8">
    <source>
        <dbReference type="PROSITE" id="PS51225"/>
    </source>
</evidence>
<dbReference type="Proteomes" id="UP000596742">
    <property type="component" value="Unassembled WGS sequence"/>
</dbReference>
<comment type="subcellular location">
    <subcellularLocation>
        <location evidence="1">Membrane</location>
        <topology evidence="1">Multi-pass membrane protein</topology>
    </subcellularLocation>
</comment>
<feature type="transmembrane region" description="Helical" evidence="7">
    <location>
        <begin position="41"/>
        <end position="63"/>
    </location>
</feature>
<feature type="domain" description="MARVEL" evidence="8">
    <location>
        <begin position="37"/>
        <end position="171"/>
    </location>
</feature>
<dbReference type="AlphaFoldDB" id="A0A8B6H9U6"/>
<dbReference type="PANTHER" id="PTHR22776">
    <property type="entry name" value="MARVEL-CONTAINING POTENTIAL LIPID RAFT-ASSOCIATED PROTEIN"/>
    <property type="match status" value="1"/>
</dbReference>
<evidence type="ECO:0000256" key="7">
    <source>
        <dbReference type="SAM" id="Phobius"/>
    </source>
</evidence>
<dbReference type="PANTHER" id="PTHR22776:SF49">
    <property type="entry name" value="MARVEL DOMAIN-CONTAINING PROTEIN"/>
    <property type="match status" value="1"/>
</dbReference>
<organism evidence="9 10">
    <name type="scientific">Mytilus galloprovincialis</name>
    <name type="common">Mediterranean mussel</name>
    <dbReference type="NCBI Taxonomy" id="29158"/>
    <lineage>
        <taxon>Eukaryota</taxon>
        <taxon>Metazoa</taxon>
        <taxon>Spiralia</taxon>
        <taxon>Lophotrochozoa</taxon>
        <taxon>Mollusca</taxon>
        <taxon>Bivalvia</taxon>
        <taxon>Autobranchia</taxon>
        <taxon>Pteriomorphia</taxon>
        <taxon>Mytilida</taxon>
        <taxon>Mytiloidea</taxon>
        <taxon>Mytilidae</taxon>
        <taxon>Mytilinae</taxon>
        <taxon>Mytilus</taxon>
    </lineage>
</organism>
<dbReference type="InterPro" id="IPR050578">
    <property type="entry name" value="MARVEL-CKLF_proteins"/>
</dbReference>
<evidence type="ECO:0000256" key="5">
    <source>
        <dbReference type="PROSITE-ProRule" id="PRU00581"/>
    </source>
</evidence>
<dbReference type="GO" id="GO:0016020">
    <property type="term" value="C:membrane"/>
    <property type="evidence" value="ECO:0007669"/>
    <property type="project" value="UniProtKB-SubCell"/>
</dbReference>
<accession>A0A8B6H9U6</accession>
<feature type="transmembrane region" description="Helical" evidence="7">
    <location>
        <begin position="111"/>
        <end position="135"/>
    </location>
</feature>
<evidence type="ECO:0000313" key="10">
    <source>
        <dbReference type="Proteomes" id="UP000596742"/>
    </source>
</evidence>
<keyword evidence="4 5" id="KW-0472">Membrane</keyword>
<keyword evidence="10" id="KW-1185">Reference proteome</keyword>
<proteinExistence type="predicted"/>
<dbReference type="EMBL" id="UYJE01009663">
    <property type="protein sequence ID" value="VDI75495.1"/>
    <property type="molecule type" value="Genomic_DNA"/>
</dbReference>
<feature type="region of interest" description="Disordered" evidence="6">
    <location>
        <begin position="189"/>
        <end position="213"/>
    </location>
</feature>
<keyword evidence="3 7" id="KW-1133">Transmembrane helix</keyword>
<feature type="transmembrane region" description="Helical" evidence="7">
    <location>
        <begin position="147"/>
        <end position="168"/>
    </location>
</feature>
<protein>
    <recommendedName>
        <fullName evidence="8">MARVEL domain-containing protein</fullName>
    </recommendedName>
</protein>
<feature type="transmembrane region" description="Helical" evidence="7">
    <location>
        <begin position="75"/>
        <end position="99"/>
    </location>
</feature>
<evidence type="ECO:0000256" key="3">
    <source>
        <dbReference type="ARBA" id="ARBA00022989"/>
    </source>
</evidence>
<evidence type="ECO:0000313" key="9">
    <source>
        <dbReference type="EMBL" id="VDI75495.1"/>
    </source>
</evidence>
<evidence type="ECO:0000256" key="1">
    <source>
        <dbReference type="ARBA" id="ARBA00004141"/>
    </source>
</evidence>
<evidence type="ECO:0000256" key="6">
    <source>
        <dbReference type="SAM" id="MobiDB-lite"/>
    </source>
</evidence>
<gene>
    <name evidence="9" type="ORF">MGAL_10B041217</name>
</gene>
<reference evidence="9" key="1">
    <citation type="submission" date="2018-11" db="EMBL/GenBank/DDBJ databases">
        <authorList>
            <person name="Alioto T."/>
            <person name="Alioto T."/>
        </authorList>
    </citation>
    <scope>NUCLEOTIDE SEQUENCE</scope>
</reference>